<proteinExistence type="predicted"/>
<dbReference type="InterPro" id="IPR039383">
    <property type="entry name" value="FHIT"/>
</dbReference>
<name>S8E986_FOMSC</name>
<dbReference type="EMBL" id="KE504141">
    <property type="protein sequence ID" value="EPT01577.1"/>
    <property type="molecule type" value="Genomic_DNA"/>
</dbReference>
<dbReference type="PROSITE" id="PS00892">
    <property type="entry name" value="HIT_1"/>
    <property type="match status" value="1"/>
</dbReference>
<dbReference type="SUPFAM" id="SSF54197">
    <property type="entry name" value="HIT-like"/>
    <property type="match status" value="1"/>
</dbReference>
<feature type="short sequence motif" description="Histidine triad motif" evidence="4 7">
    <location>
        <begin position="94"/>
        <end position="98"/>
    </location>
</feature>
<feature type="site" description="Important for induction of apoptosis" evidence="6">
    <location>
        <position position="116"/>
    </location>
</feature>
<dbReference type="AlphaFoldDB" id="S8E986"/>
<dbReference type="FunCoup" id="S8E986">
    <property type="interactions" value="79"/>
</dbReference>
<dbReference type="Pfam" id="PF01230">
    <property type="entry name" value="HIT"/>
    <property type="match status" value="1"/>
</dbReference>
<dbReference type="FunFam" id="3.30.428.10:FF:000011">
    <property type="entry name" value="Fragile histidine triad"/>
    <property type="match status" value="1"/>
</dbReference>
<dbReference type="eggNOG" id="KOG3379">
    <property type="taxonomic scope" value="Eukaryota"/>
</dbReference>
<dbReference type="PANTHER" id="PTHR46243">
    <property type="entry name" value="BIS(5'-ADENOSYL)-TRIPHOSPHATASE"/>
    <property type="match status" value="1"/>
</dbReference>
<evidence type="ECO:0000256" key="4">
    <source>
        <dbReference type="PIRSR" id="PIRSR601310-3"/>
    </source>
</evidence>
<dbReference type="STRING" id="743788.S8E986"/>
<feature type="domain" description="HIT" evidence="8">
    <location>
        <begin position="2"/>
        <end position="110"/>
    </location>
</feature>
<dbReference type="InterPro" id="IPR019808">
    <property type="entry name" value="Histidine_triad_CS"/>
</dbReference>
<dbReference type="PANTHER" id="PTHR46243:SF1">
    <property type="entry name" value="BIS(5'-ADENOSYL)-TRIPHOSPHATASE"/>
    <property type="match status" value="1"/>
</dbReference>
<keyword evidence="10" id="KW-1185">Reference proteome</keyword>
<evidence type="ECO:0000256" key="7">
    <source>
        <dbReference type="PROSITE-ProRule" id="PRU00464"/>
    </source>
</evidence>
<evidence type="ECO:0000313" key="10">
    <source>
        <dbReference type="Proteomes" id="UP000015241"/>
    </source>
</evidence>
<gene>
    <name evidence="9" type="ORF">FOMPIDRAFT_1120262</name>
</gene>
<feature type="active site" description="Tele-AMP-histidine intermediate" evidence="3">
    <location>
        <position position="96"/>
    </location>
</feature>
<dbReference type="HOGENOM" id="CLU_056776_7_1_1"/>
<dbReference type="Proteomes" id="UP000015241">
    <property type="component" value="Unassembled WGS sequence"/>
</dbReference>
<dbReference type="Gene3D" id="3.30.428.10">
    <property type="entry name" value="HIT-like"/>
    <property type="match status" value="1"/>
</dbReference>
<feature type="binding site" evidence="5">
    <location>
        <begin position="89"/>
        <end position="92"/>
    </location>
    <ligand>
        <name>substrate</name>
    </ligand>
</feature>
<feature type="binding site" evidence="5">
    <location>
        <position position="27"/>
    </location>
    <ligand>
        <name>substrate</name>
    </ligand>
</feature>
<dbReference type="InParanoid" id="S8E986"/>
<accession>S8E986</accession>
<protein>
    <recommendedName>
        <fullName evidence="8">HIT domain-containing protein</fullName>
    </recommendedName>
</protein>
<dbReference type="OrthoDB" id="680339at2759"/>
<sequence>MSSLFFSTFEVTRQAFYRNSLVYAIVNLKPLVPGHVLVVPRRPVQRLSELDTKELASLMLSVNHVGKVIEKAYAADGLTIACQDGKAAGQTVPHVHFHLLPRRLIGDRFPNNDDIYPAIEKAEGCLPEEVRAVETASPLKVDADEDRKARTLEEMEREAVWLREVFAKYKDEEPQVD</sequence>
<evidence type="ECO:0000256" key="5">
    <source>
        <dbReference type="PIRSR" id="PIRSR639383-2"/>
    </source>
</evidence>
<dbReference type="CDD" id="cd01275">
    <property type="entry name" value="FHIT"/>
    <property type="match status" value="1"/>
</dbReference>
<organism evidence="9 10">
    <name type="scientific">Fomitopsis schrenkii</name>
    <name type="common">Brown rot fungus</name>
    <dbReference type="NCBI Taxonomy" id="2126942"/>
    <lineage>
        <taxon>Eukaryota</taxon>
        <taxon>Fungi</taxon>
        <taxon>Dikarya</taxon>
        <taxon>Basidiomycota</taxon>
        <taxon>Agaricomycotina</taxon>
        <taxon>Agaricomycetes</taxon>
        <taxon>Polyporales</taxon>
        <taxon>Fomitopsis</taxon>
    </lineage>
</organism>
<feature type="binding site" evidence="5">
    <location>
        <position position="98"/>
    </location>
    <ligand>
        <name>substrate</name>
    </ligand>
</feature>
<evidence type="ECO:0000256" key="6">
    <source>
        <dbReference type="PIRSR" id="PIRSR639383-3"/>
    </source>
</evidence>
<evidence type="ECO:0000256" key="3">
    <source>
        <dbReference type="PIRSR" id="PIRSR601310-1"/>
    </source>
</evidence>
<feature type="binding site" evidence="5">
    <location>
        <position position="83"/>
    </location>
    <ligand>
        <name>substrate</name>
    </ligand>
</feature>
<evidence type="ECO:0000256" key="2">
    <source>
        <dbReference type="ARBA" id="ARBA00022801"/>
    </source>
</evidence>
<dbReference type="InterPro" id="IPR001310">
    <property type="entry name" value="Histidine_triad_HIT"/>
</dbReference>
<dbReference type="InterPro" id="IPR051884">
    <property type="entry name" value="Bis(5'-adenosyl)-TPase_reg"/>
</dbReference>
<keyword evidence="2" id="KW-0378">Hydrolase</keyword>
<dbReference type="PROSITE" id="PS51084">
    <property type="entry name" value="HIT_2"/>
    <property type="match status" value="1"/>
</dbReference>
<evidence type="ECO:0000259" key="8">
    <source>
        <dbReference type="PROSITE" id="PS51084"/>
    </source>
</evidence>
<dbReference type="PRINTS" id="PR00332">
    <property type="entry name" value="HISTRIAD"/>
</dbReference>
<dbReference type="GO" id="GO:0016787">
    <property type="term" value="F:hydrolase activity"/>
    <property type="evidence" value="ECO:0007669"/>
    <property type="project" value="UniProtKB-KW"/>
</dbReference>
<evidence type="ECO:0000313" key="9">
    <source>
        <dbReference type="EMBL" id="EPT01577.1"/>
    </source>
</evidence>
<reference evidence="9 10" key="1">
    <citation type="journal article" date="2012" name="Science">
        <title>The Paleozoic origin of enzymatic lignin decomposition reconstructed from 31 fungal genomes.</title>
        <authorList>
            <person name="Floudas D."/>
            <person name="Binder M."/>
            <person name="Riley R."/>
            <person name="Barry K."/>
            <person name="Blanchette R.A."/>
            <person name="Henrissat B."/>
            <person name="Martinez A.T."/>
            <person name="Otillar R."/>
            <person name="Spatafora J.W."/>
            <person name="Yadav J.S."/>
            <person name="Aerts A."/>
            <person name="Benoit I."/>
            <person name="Boyd A."/>
            <person name="Carlson A."/>
            <person name="Copeland A."/>
            <person name="Coutinho P.M."/>
            <person name="de Vries R.P."/>
            <person name="Ferreira P."/>
            <person name="Findley K."/>
            <person name="Foster B."/>
            <person name="Gaskell J."/>
            <person name="Glotzer D."/>
            <person name="Gorecki P."/>
            <person name="Heitman J."/>
            <person name="Hesse C."/>
            <person name="Hori C."/>
            <person name="Igarashi K."/>
            <person name="Jurgens J.A."/>
            <person name="Kallen N."/>
            <person name="Kersten P."/>
            <person name="Kohler A."/>
            <person name="Kuees U."/>
            <person name="Kumar T.K.A."/>
            <person name="Kuo A."/>
            <person name="LaButti K."/>
            <person name="Larrondo L.F."/>
            <person name="Lindquist E."/>
            <person name="Ling A."/>
            <person name="Lombard V."/>
            <person name="Lucas S."/>
            <person name="Lundell T."/>
            <person name="Martin R."/>
            <person name="McLaughlin D.J."/>
            <person name="Morgenstern I."/>
            <person name="Morin E."/>
            <person name="Murat C."/>
            <person name="Nagy L.G."/>
            <person name="Nolan M."/>
            <person name="Ohm R.A."/>
            <person name="Patyshakuliyeva A."/>
            <person name="Rokas A."/>
            <person name="Ruiz-Duenas F.J."/>
            <person name="Sabat G."/>
            <person name="Salamov A."/>
            <person name="Samejima M."/>
            <person name="Schmutz J."/>
            <person name="Slot J.C."/>
            <person name="St John F."/>
            <person name="Stenlid J."/>
            <person name="Sun H."/>
            <person name="Sun S."/>
            <person name="Syed K."/>
            <person name="Tsang A."/>
            <person name="Wiebenga A."/>
            <person name="Young D."/>
            <person name="Pisabarro A."/>
            <person name="Eastwood D.C."/>
            <person name="Martin F."/>
            <person name="Cullen D."/>
            <person name="Grigoriev I.V."/>
            <person name="Hibbett D.S."/>
        </authorList>
    </citation>
    <scope>NUCLEOTIDE SEQUENCE</scope>
    <source>
        <strain evidence="10">FP-58527</strain>
    </source>
</reference>
<evidence type="ECO:0000256" key="1">
    <source>
        <dbReference type="ARBA" id="ARBA00022741"/>
    </source>
</evidence>
<dbReference type="InterPro" id="IPR036265">
    <property type="entry name" value="HIT-like_sf"/>
</dbReference>
<dbReference type="InterPro" id="IPR011146">
    <property type="entry name" value="HIT-like"/>
</dbReference>
<keyword evidence="1" id="KW-0547">Nucleotide-binding</keyword>
<dbReference type="GO" id="GO:0000166">
    <property type="term" value="F:nucleotide binding"/>
    <property type="evidence" value="ECO:0007669"/>
    <property type="project" value="UniProtKB-KW"/>
</dbReference>